<dbReference type="GO" id="GO:0005634">
    <property type="term" value="C:nucleus"/>
    <property type="evidence" value="ECO:0007669"/>
    <property type="project" value="TreeGrafter"/>
</dbReference>
<evidence type="ECO:0000256" key="2">
    <source>
        <dbReference type="ARBA" id="ARBA00022737"/>
    </source>
</evidence>
<dbReference type="GO" id="GO:0030246">
    <property type="term" value="F:carbohydrate binding"/>
    <property type="evidence" value="ECO:0007669"/>
    <property type="project" value="UniProtKB-UniRule"/>
</dbReference>
<dbReference type="PANTHER" id="PTHR11346">
    <property type="entry name" value="GALECTIN"/>
    <property type="match status" value="1"/>
</dbReference>
<dbReference type="SMART" id="SM00908">
    <property type="entry name" value="Gal-bind_lectin"/>
    <property type="match status" value="2"/>
</dbReference>
<dbReference type="Proteomes" id="UP000324632">
    <property type="component" value="Chromosome 25"/>
</dbReference>
<evidence type="ECO:0000313" key="5">
    <source>
        <dbReference type="EMBL" id="KAA0702122.1"/>
    </source>
</evidence>
<evidence type="ECO:0000256" key="1">
    <source>
        <dbReference type="ARBA" id="ARBA00022734"/>
    </source>
</evidence>
<comment type="caution">
    <text evidence="5">The sequence shown here is derived from an EMBL/GenBank/DDBJ whole genome shotgun (WGS) entry which is preliminary data.</text>
</comment>
<dbReference type="SUPFAM" id="SSF49899">
    <property type="entry name" value="Concanavalin A-like lectins/glucanases"/>
    <property type="match status" value="2"/>
</dbReference>
<sequence>MAFYQQQPFYNPKTPFKGSIQGGLQVGKIITISGRVLPHANRFDVNLQCGSHSQADIALHFNPRYENGSGYVVHNTSQKGNWGSEERKYDNPFPSGQPFNLQILVTQDAYKISTNGGHFMDFRHRVAFSQVDTISVNGKVELNSIGFQNPAPFIPPQAIFLPQFATPPGYGFPAYPTATAYTVPYKTVINGGLYPGKNITIQGIINPNAYRIAFNLRHGSGIALHYNPRFDENLVVRNSLHLESWGSEERFGGMPFQKGQPFQVTLSCNPHHFNVFVGGQQAHTYNHRFTKLNEIDILEVSGDLQLTLVQA</sequence>
<keyword evidence="6" id="KW-1185">Reference proteome</keyword>
<dbReference type="GO" id="GO:0032689">
    <property type="term" value="P:negative regulation of type II interferon production"/>
    <property type="evidence" value="ECO:0007669"/>
    <property type="project" value="TreeGrafter"/>
</dbReference>
<dbReference type="Gene3D" id="2.60.120.200">
    <property type="match status" value="2"/>
</dbReference>
<gene>
    <name evidence="5" type="ORF">E1301_Tti007948</name>
</gene>
<dbReference type="GO" id="GO:0005829">
    <property type="term" value="C:cytosol"/>
    <property type="evidence" value="ECO:0007669"/>
    <property type="project" value="TreeGrafter"/>
</dbReference>
<dbReference type="InterPro" id="IPR001079">
    <property type="entry name" value="Galectin_CRD"/>
</dbReference>
<protein>
    <recommendedName>
        <fullName evidence="3">Galectin</fullName>
    </recommendedName>
</protein>
<dbReference type="GO" id="GO:2000562">
    <property type="term" value="P:negative regulation of CD4-positive, alpha-beta T cell proliferation"/>
    <property type="evidence" value="ECO:0007669"/>
    <property type="project" value="TreeGrafter"/>
</dbReference>
<dbReference type="InterPro" id="IPR013320">
    <property type="entry name" value="ConA-like_dom_sf"/>
</dbReference>
<keyword evidence="2" id="KW-0677">Repeat</keyword>
<dbReference type="Pfam" id="PF00337">
    <property type="entry name" value="Gal-bind_lectin"/>
    <property type="match status" value="2"/>
</dbReference>
<keyword evidence="1 3" id="KW-0430">Lectin</keyword>
<reference evidence="5 6" key="1">
    <citation type="journal article" date="2019" name="Mol. Ecol. Resour.">
        <title>Chromosome-level genome assembly of Triplophysa tibetana, a fish adapted to the harsh high-altitude environment of the Tibetan Plateau.</title>
        <authorList>
            <person name="Yang X."/>
            <person name="Liu H."/>
            <person name="Ma Z."/>
            <person name="Zou Y."/>
            <person name="Zou M."/>
            <person name="Mao Y."/>
            <person name="Li X."/>
            <person name="Wang H."/>
            <person name="Chen T."/>
            <person name="Wang W."/>
            <person name="Yang R."/>
        </authorList>
    </citation>
    <scope>NUCLEOTIDE SEQUENCE [LARGE SCALE GENOMIC DNA]</scope>
    <source>
        <strain evidence="5">TTIB1903HZAU</strain>
        <tissue evidence="5">Muscle</tissue>
    </source>
</reference>
<dbReference type="PANTHER" id="PTHR11346:SF80">
    <property type="entry name" value="GALECTIN-9C"/>
    <property type="match status" value="1"/>
</dbReference>
<evidence type="ECO:0000256" key="3">
    <source>
        <dbReference type="RuleBase" id="RU102079"/>
    </source>
</evidence>
<feature type="domain" description="Galectin" evidence="4">
    <location>
        <begin position="185"/>
        <end position="311"/>
    </location>
</feature>
<proteinExistence type="predicted"/>
<dbReference type="GO" id="GO:0016936">
    <property type="term" value="F:galactoside binding"/>
    <property type="evidence" value="ECO:0007669"/>
    <property type="project" value="TreeGrafter"/>
</dbReference>
<dbReference type="FunFam" id="2.60.120.200:FF:000078">
    <property type="entry name" value="Galectin"/>
    <property type="match status" value="1"/>
</dbReference>
<dbReference type="PROSITE" id="PS51304">
    <property type="entry name" value="GALECTIN"/>
    <property type="match status" value="2"/>
</dbReference>
<name>A0A5A9MW48_9TELE</name>
<accession>A0A5A9MW48</accession>
<evidence type="ECO:0000259" key="4">
    <source>
        <dbReference type="PROSITE" id="PS51304"/>
    </source>
</evidence>
<dbReference type="SMART" id="SM00276">
    <property type="entry name" value="GLECT"/>
    <property type="match status" value="2"/>
</dbReference>
<dbReference type="FunFam" id="2.60.120.200:FF:000023">
    <property type="entry name" value="Galectin"/>
    <property type="match status" value="1"/>
</dbReference>
<dbReference type="AlphaFoldDB" id="A0A5A9MW48"/>
<dbReference type="InterPro" id="IPR044156">
    <property type="entry name" value="Galectin-like"/>
</dbReference>
<dbReference type="GO" id="GO:0010628">
    <property type="term" value="P:positive regulation of gene expression"/>
    <property type="evidence" value="ECO:0007669"/>
    <property type="project" value="TreeGrafter"/>
</dbReference>
<organism evidence="5 6">
    <name type="scientific">Triplophysa tibetana</name>
    <dbReference type="NCBI Taxonomy" id="1572043"/>
    <lineage>
        <taxon>Eukaryota</taxon>
        <taxon>Metazoa</taxon>
        <taxon>Chordata</taxon>
        <taxon>Craniata</taxon>
        <taxon>Vertebrata</taxon>
        <taxon>Euteleostomi</taxon>
        <taxon>Actinopterygii</taxon>
        <taxon>Neopterygii</taxon>
        <taxon>Teleostei</taxon>
        <taxon>Ostariophysi</taxon>
        <taxon>Cypriniformes</taxon>
        <taxon>Nemacheilidae</taxon>
        <taxon>Triplophysa</taxon>
    </lineage>
</organism>
<feature type="domain" description="Galectin" evidence="4">
    <location>
        <begin position="16"/>
        <end position="148"/>
    </location>
</feature>
<dbReference type="EMBL" id="SOYY01000025">
    <property type="protein sequence ID" value="KAA0702122.1"/>
    <property type="molecule type" value="Genomic_DNA"/>
</dbReference>
<evidence type="ECO:0000313" key="6">
    <source>
        <dbReference type="Proteomes" id="UP000324632"/>
    </source>
</evidence>
<dbReference type="CDD" id="cd00070">
    <property type="entry name" value="GLECT"/>
    <property type="match status" value="2"/>
</dbReference>